<keyword evidence="2" id="KW-0812">Transmembrane</keyword>
<keyword evidence="2" id="KW-1133">Transmembrane helix</keyword>
<feature type="transmembrane region" description="Helical" evidence="2">
    <location>
        <begin position="21"/>
        <end position="40"/>
    </location>
</feature>
<dbReference type="EMBL" id="LQYT01000104">
    <property type="protein sequence ID" value="KYD11733.1"/>
    <property type="molecule type" value="Genomic_DNA"/>
</dbReference>
<gene>
    <name evidence="3" type="ORF">B4135_3167</name>
</gene>
<feature type="compositionally biased region" description="Basic residues" evidence="1">
    <location>
        <begin position="1"/>
        <end position="11"/>
    </location>
</feature>
<dbReference type="Proteomes" id="UP000075683">
    <property type="component" value="Unassembled WGS sequence"/>
</dbReference>
<evidence type="ECO:0000256" key="1">
    <source>
        <dbReference type="SAM" id="MobiDB-lite"/>
    </source>
</evidence>
<organism evidence="3 4">
    <name type="scientific">Caldibacillus debilis</name>
    <dbReference type="NCBI Taxonomy" id="301148"/>
    <lineage>
        <taxon>Bacteria</taxon>
        <taxon>Bacillati</taxon>
        <taxon>Bacillota</taxon>
        <taxon>Bacilli</taxon>
        <taxon>Bacillales</taxon>
        <taxon>Bacillaceae</taxon>
        <taxon>Caldibacillus</taxon>
    </lineage>
</organism>
<evidence type="ECO:0000313" key="4">
    <source>
        <dbReference type="Proteomes" id="UP000075683"/>
    </source>
</evidence>
<evidence type="ECO:0000256" key="2">
    <source>
        <dbReference type="SAM" id="Phobius"/>
    </source>
</evidence>
<feature type="compositionally biased region" description="Basic and acidic residues" evidence="1">
    <location>
        <begin position="12"/>
        <end position="21"/>
    </location>
</feature>
<protein>
    <submittedName>
        <fullName evidence="3">Uncharacterized protein</fullName>
    </submittedName>
</protein>
<evidence type="ECO:0000313" key="3">
    <source>
        <dbReference type="EMBL" id="KYD11733.1"/>
    </source>
</evidence>
<reference evidence="3 4" key="1">
    <citation type="submission" date="2016-01" db="EMBL/GenBank/DDBJ databases">
        <title>Draft Genome Sequences of Seven Thermophilic Sporeformers Isolated from Foods.</title>
        <authorList>
            <person name="Berendsen E.M."/>
            <person name="Wells-Bennik M.H."/>
            <person name="Krawcyk A.O."/>
            <person name="De Jong A."/>
            <person name="Holsappel S."/>
            <person name="Eijlander R.T."/>
            <person name="Kuipers O.P."/>
        </authorList>
    </citation>
    <scope>NUCLEOTIDE SEQUENCE [LARGE SCALE GENOMIC DNA]</scope>
    <source>
        <strain evidence="3 4">B4135</strain>
    </source>
</reference>
<feature type="region of interest" description="Disordered" evidence="1">
    <location>
        <begin position="1"/>
        <end position="25"/>
    </location>
</feature>
<keyword evidence="2" id="KW-0472">Membrane</keyword>
<accession>A0A150LH64</accession>
<name>A0A150LH64_9BACI</name>
<comment type="caution">
    <text evidence="3">The sequence shown here is derived from an EMBL/GenBank/DDBJ whole genome shotgun (WGS) entry which is preliminary data.</text>
</comment>
<proteinExistence type="predicted"/>
<sequence>MKLFRKKADKRSKHDRDRKDAGAPYGPLCFFHFPGAVLLFRHADR</sequence>
<dbReference type="AlphaFoldDB" id="A0A150LH64"/>